<evidence type="ECO:0000313" key="2">
    <source>
        <dbReference type="EMBL" id="MFC4666103.1"/>
    </source>
</evidence>
<sequence>MKITTFVKSCPLFMSCISGLFVWTNVTPSYACTQVNCVRFVDDPADPPISLIQARKIFERFQSICDSRDYDKLVDVFADVIDQYYEDYEIKTTDLIKQIKEMDAESGDTDTYVSKVIKFESVKGDENAFRYEIESKCLSGEEKGTITKDVGIVRFVLERGKYKIYYIIAVR</sequence>
<name>A0ABV9K7X4_9PORP</name>
<evidence type="ECO:0000313" key="3">
    <source>
        <dbReference type="Proteomes" id="UP001596020"/>
    </source>
</evidence>
<dbReference type="EMBL" id="JBHSGO010000174">
    <property type="protein sequence ID" value="MFC4666103.1"/>
    <property type="molecule type" value="Genomic_DNA"/>
</dbReference>
<dbReference type="RefSeq" id="WP_380078844.1">
    <property type="nucleotide sequence ID" value="NZ_JBHSGO010000174.1"/>
</dbReference>
<organism evidence="2 3">
    <name type="scientific">Falsiporphyromonas endometrii</name>
    <dbReference type="NCBI Taxonomy" id="1387297"/>
    <lineage>
        <taxon>Bacteria</taxon>
        <taxon>Pseudomonadati</taxon>
        <taxon>Bacteroidota</taxon>
        <taxon>Bacteroidia</taxon>
        <taxon>Bacteroidales</taxon>
        <taxon>Porphyromonadaceae</taxon>
        <taxon>Falsiporphyromonas</taxon>
    </lineage>
</organism>
<keyword evidence="1" id="KW-0732">Signal</keyword>
<evidence type="ECO:0000256" key="1">
    <source>
        <dbReference type="SAM" id="SignalP"/>
    </source>
</evidence>
<protein>
    <submittedName>
        <fullName evidence="2">Uncharacterized protein</fullName>
    </submittedName>
</protein>
<dbReference type="Proteomes" id="UP001596020">
    <property type="component" value="Unassembled WGS sequence"/>
</dbReference>
<proteinExistence type="predicted"/>
<keyword evidence="3" id="KW-1185">Reference proteome</keyword>
<feature type="signal peptide" evidence="1">
    <location>
        <begin position="1"/>
        <end position="31"/>
    </location>
</feature>
<comment type="caution">
    <text evidence="2">The sequence shown here is derived from an EMBL/GenBank/DDBJ whole genome shotgun (WGS) entry which is preliminary data.</text>
</comment>
<gene>
    <name evidence="2" type="ORF">ACFO3G_05755</name>
</gene>
<reference evidence="3" key="1">
    <citation type="journal article" date="2019" name="Int. J. Syst. Evol. Microbiol.">
        <title>The Global Catalogue of Microorganisms (GCM) 10K type strain sequencing project: providing services to taxonomists for standard genome sequencing and annotation.</title>
        <authorList>
            <consortium name="The Broad Institute Genomics Platform"/>
            <consortium name="The Broad Institute Genome Sequencing Center for Infectious Disease"/>
            <person name="Wu L."/>
            <person name="Ma J."/>
        </authorList>
    </citation>
    <scope>NUCLEOTIDE SEQUENCE [LARGE SCALE GENOMIC DNA]</scope>
    <source>
        <strain evidence="3">CGMCC 4.7357</strain>
    </source>
</reference>
<accession>A0ABV9K7X4</accession>
<feature type="chain" id="PRO_5045102384" evidence="1">
    <location>
        <begin position="32"/>
        <end position="171"/>
    </location>
</feature>